<evidence type="ECO:0000256" key="1">
    <source>
        <dbReference type="SAM" id="Phobius"/>
    </source>
</evidence>
<feature type="transmembrane region" description="Helical" evidence="1">
    <location>
        <begin position="39"/>
        <end position="60"/>
    </location>
</feature>
<accession>A0A8T0IGV0</accession>
<keyword evidence="1" id="KW-1133">Transmembrane helix</keyword>
<dbReference type="AlphaFoldDB" id="A0A8T0IGV0"/>
<keyword evidence="4" id="KW-1185">Reference proteome</keyword>
<feature type="transmembrane region" description="Helical" evidence="1">
    <location>
        <begin position="72"/>
        <end position="90"/>
    </location>
</feature>
<reference evidence="3" key="1">
    <citation type="submission" date="2020-06" db="EMBL/GenBank/DDBJ databases">
        <title>WGS assembly of Ceratodon purpureus strain R40.</title>
        <authorList>
            <person name="Carey S.B."/>
            <person name="Jenkins J."/>
            <person name="Shu S."/>
            <person name="Lovell J.T."/>
            <person name="Sreedasyam A."/>
            <person name="Maumus F."/>
            <person name="Tiley G.P."/>
            <person name="Fernandez-Pozo N."/>
            <person name="Barry K."/>
            <person name="Chen C."/>
            <person name="Wang M."/>
            <person name="Lipzen A."/>
            <person name="Daum C."/>
            <person name="Saski C.A."/>
            <person name="Payton A.C."/>
            <person name="Mcbreen J.C."/>
            <person name="Conrad R.E."/>
            <person name="Kollar L.M."/>
            <person name="Olsson S."/>
            <person name="Huttunen S."/>
            <person name="Landis J.B."/>
            <person name="Wickett N.J."/>
            <person name="Johnson M.G."/>
            <person name="Rensing S.A."/>
            <person name="Grimwood J."/>
            <person name="Schmutz J."/>
            <person name="Mcdaniel S.F."/>
        </authorList>
    </citation>
    <scope>NUCLEOTIDE SEQUENCE</scope>
    <source>
        <strain evidence="3">R40</strain>
    </source>
</reference>
<feature type="signal peptide" evidence="2">
    <location>
        <begin position="1"/>
        <end position="20"/>
    </location>
</feature>
<comment type="caution">
    <text evidence="3">The sequence shown here is derived from an EMBL/GenBank/DDBJ whole genome shotgun (WGS) entry which is preliminary data.</text>
</comment>
<evidence type="ECO:0000256" key="2">
    <source>
        <dbReference type="SAM" id="SignalP"/>
    </source>
</evidence>
<feature type="chain" id="PRO_5035823955" evidence="2">
    <location>
        <begin position="21"/>
        <end position="122"/>
    </location>
</feature>
<organism evidence="3 4">
    <name type="scientific">Ceratodon purpureus</name>
    <name type="common">Fire moss</name>
    <name type="synonym">Dicranum purpureum</name>
    <dbReference type="NCBI Taxonomy" id="3225"/>
    <lineage>
        <taxon>Eukaryota</taxon>
        <taxon>Viridiplantae</taxon>
        <taxon>Streptophyta</taxon>
        <taxon>Embryophyta</taxon>
        <taxon>Bryophyta</taxon>
        <taxon>Bryophytina</taxon>
        <taxon>Bryopsida</taxon>
        <taxon>Dicranidae</taxon>
        <taxon>Pseudoditrichales</taxon>
        <taxon>Ditrichaceae</taxon>
        <taxon>Ceratodon</taxon>
    </lineage>
</organism>
<evidence type="ECO:0000313" key="4">
    <source>
        <dbReference type="Proteomes" id="UP000822688"/>
    </source>
</evidence>
<keyword evidence="1" id="KW-0472">Membrane</keyword>
<evidence type="ECO:0000313" key="3">
    <source>
        <dbReference type="EMBL" id="KAG0582047.1"/>
    </source>
</evidence>
<name>A0A8T0IGV0_CERPU</name>
<keyword evidence="1" id="KW-0812">Transmembrane</keyword>
<gene>
    <name evidence="3" type="ORF">KC19_3G029600</name>
</gene>
<proteinExistence type="predicted"/>
<sequence length="122" mass="14143">MFPWHKLGWILDFHLLPCAGESVAAEALWHRRRALHAPVLCWGHDVAFLFLLILCLRFLLGLIDSNFQVQSGTILFALFCCFAIFVRLCAADWWKLGSRWSNLDSLMLSSWWKTNNHLVLIT</sequence>
<dbReference type="Proteomes" id="UP000822688">
    <property type="component" value="Chromosome 3"/>
</dbReference>
<dbReference type="EMBL" id="CM026423">
    <property type="protein sequence ID" value="KAG0582047.1"/>
    <property type="molecule type" value="Genomic_DNA"/>
</dbReference>
<keyword evidence="2" id="KW-0732">Signal</keyword>
<protein>
    <submittedName>
        <fullName evidence="3">Uncharacterized protein</fullName>
    </submittedName>
</protein>